<reference evidence="1" key="1">
    <citation type="submission" date="2019-11" db="EMBL/GenBank/DDBJ databases">
        <title>Nori genome reveals adaptations in red seaweeds to the harsh intertidal environment.</title>
        <authorList>
            <person name="Wang D."/>
            <person name="Mao Y."/>
        </authorList>
    </citation>
    <scope>NUCLEOTIDE SEQUENCE</scope>
    <source>
        <tissue evidence="1">Gametophyte</tissue>
    </source>
</reference>
<evidence type="ECO:0000313" key="1">
    <source>
        <dbReference type="EMBL" id="KAK1869294.1"/>
    </source>
</evidence>
<protein>
    <submittedName>
        <fullName evidence="1">Uncharacterized protein</fullName>
    </submittedName>
</protein>
<dbReference type="EMBL" id="CM020620">
    <property type="protein sequence ID" value="KAK1869294.1"/>
    <property type="molecule type" value="Genomic_DNA"/>
</dbReference>
<keyword evidence="2" id="KW-1185">Reference proteome</keyword>
<gene>
    <name evidence="1" type="ORF">I4F81_011772</name>
</gene>
<organism evidence="1 2">
    <name type="scientific">Pyropia yezoensis</name>
    <name type="common">Susabi-nori</name>
    <name type="synonym">Porphyra yezoensis</name>
    <dbReference type="NCBI Taxonomy" id="2788"/>
    <lineage>
        <taxon>Eukaryota</taxon>
        <taxon>Rhodophyta</taxon>
        <taxon>Bangiophyceae</taxon>
        <taxon>Bangiales</taxon>
        <taxon>Bangiaceae</taxon>
        <taxon>Pyropia</taxon>
    </lineage>
</organism>
<sequence>MLLGSALSAVSVSLSHLLGELLDAPAGVEARLALGASRWEATAGAVRGAVRLALRPTVNIMAVAGVIVIPGMATGQLLAGAPPATAMAYQTVILFLITAAAFAATLGAVLGGVTMVVGSDHRLVQPGGVQPVVTKKVDVDAVQRAIWDNLPRDRGVRAALEAVGALAVVTRLSPRLALVFLAIVPAGATLCARLGMAMGAAAAAEVAAAATATGAAAAALRQIKTVVAYASARVEAARYGSALATRSSAADAAGGLKARLETTNRGAIYAILLAILGVGGWSVLGGFGAAATIPMQVLYSCVGFSWSLNFAIQGLNYGVSDAGRAAAALRRVFRLADAAAAAAAARAATEVVVPPPPPGGSRRGRVAVRGVHFRYVTRPDAHVLRGVTLDLVPGTTTALVGASGAGKSTTLELICRLYRPDSGSITFDGVDIGTIDRDWWASQVAVVTQEPVIFEGTILENLLYAPPPGLLKSAPTPPPRRLSLARALLRRPSVLLLDEPSAALDAASEAAVSAALAATAATRSTLVIAHRLATVVAADVIAVMDGGVVVEAGSYGELMAREGGAFRALVETQSGAFVDADARAAAAAAAAVAEG</sequence>
<evidence type="ECO:0000313" key="2">
    <source>
        <dbReference type="Proteomes" id="UP000798662"/>
    </source>
</evidence>
<proteinExistence type="predicted"/>
<comment type="caution">
    <text evidence="1">The sequence shown here is derived from an EMBL/GenBank/DDBJ whole genome shotgun (WGS) entry which is preliminary data.</text>
</comment>
<dbReference type="Proteomes" id="UP000798662">
    <property type="component" value="Chromosome 3"/>
</dbReference>
<name>A0ACC3CGJ6_PYRYE</name>
<accession>A0ACC3CGJ6</accession>